<dbReference type="AlphaFoldDB" id="A0A1M4JB16"/>
<dbReference type="Proteomes" id="UP000184997">
    <property type="component" value="Unassembled WGS sequence"/>
</dbReference>
<reference evidence="2" key="1">
    <citation type="submission" date="2016-07" db="EMBL/GenBank/DDBJ databases">
        <authorList>
            <person name="Florea S."/>
            <person name="Webb J.S."/>
            <person name="Jaromczyk J."/>
            <person name="Schardl C.L."/>
        </authorList>
    </citation>
    <scope>NUCLEOTIDE SEQUENCE [LARGE SCALE GENOMIC DNA]</scope>
</reference>
<protein>
    <submittedName>
        <fullName evidence="1">Uncharacterized protein</fullName>
    </submittedName>
</protein>
<proteinExistence type="predicted"/>
<dbReference type="RefSeq" id="WP_009606591.1">
    <property type="nucleotide sequence ID" value="NZ_CP076252.1"/>
</dbReference>
<gene>
    <name evidence="1" type="ORF">XTGNCPPB3709_2897</name>
</gene>
<sequence>MSQKINGMLVALLFCAGLFLSPCGKAKDPPLDAAAEQMAAELTDAQAEQKALRLRTAPIHSAALLREYLAKEDASSPLNLLSPAAKKRFVESLRFNEKGVTSFTYSDIEAELSASQAYRLLSLFGLESTISSMHKMRVDGEEDINVNRAYPMNRAFPTPGRGQDEDHNDYKCESPHNCVESVGTICMSGC</sequence>
<organism evidence="1 2">
    <name type="scientific">Xanthomonas graminis pv. graminis</name>
    <dbReference type="NCBI Taxonomy" id="134874"/>
    <lineage>
        <taxon>Bacteria</taxon>
        <taxon>Pseudomonadati</taxon>
        <taxon>Pseudomonadota</taxon>
        <taxon>Gammaproteobacteria</taxon>
        <taxon>Lysobacterales</taxon>
        <taxon>Lysobacteraceae</taxon>
        <taxon>Xanthomonas</taxon>
        <taxon>Xanthomonas translucens group</taxon>
        <taxon>Xanthomonas graminis</taxon>
    </lineage>
</organism>
<evidence type="ECO:0000313" key="1">
    <source>
        <dbReference type="EMBL" id="SBV88945.1"/>
    </source>
</evidence>
<accession>A0A1M4JB16</accession>
<name>A0A1M4JB16_9XANT</name>
<dbReference type="EMBL" id="FLUK01000232">
    <property type="protein sequence ID" value="SBV88945.1"/>
    <property type="molecule type" value="Genomic_DNA"/>
</dbReference>
<evidence type="ECO:0000313" key="2">
    <source>
        <dbReference type="Proteomes" id="UP000184997"/>
    </source>
</evidence>